<evidence type="ECO:0000256" key="6">
    <source>
        <dbReference type="ARBA" id="ARBA00023136"/>
    </source>
</evidence>
<dbReference type="FunFam" id="3.30.70.270:FF:000001">
    <property type="entry name" value="Diguanylate cyclase domain protein"/>
    <property type="match status" value="1"/>
</dbReference>
<gene>
    <name evidence="10" type="ordered locus">AZC_3971</name>
</gene>
<dbReference type="Pfam" id="PF02743">
    <property type="entry name" value="dCache_1"/>
    <property type="match status" value="1"/>
</dbReference>
<keyword evidence="6 8" id="KW-0472">Membrane</keyword>
<reference evidence="10 11" key="6">
    <citation type="journal article" date="2011" name="Appl. Environ. Microbiol.">
        <title>Involvement of the azorhizobial chromosome partition gene (parA) in the onset of bacteroid differentiation during Sesbania rostrata stem nodule development.</title>
        <authorList>
            <person name="Liu CT."/>
            <person name="Lee KB."/>
            <person name="Wang YS."/>
            <person name="Peng MH."/>
            <person name="Lee KT."/>
            <person name="Suzuki S."/>
            <person name="Suzuki T."/>
            <person name="Oyaizu H."/>
        </authorList>
    </citation>
    <scope>NUCLEOTIDE SEQUENCE [LARGE SCALE GENOMIC DNA]</scope>
    <source>
        <strain evidence="11">ATCC 43989 / DSM 5975 / JCM 20966 / LMG 6465 / NBRC 14845 / NCIMB 13405 / ORS 571</strain>
    </source>
</reference>
<dbReference type="PANTHER" id="PTHR45138">
    <property type="entry name" value="REGULATORY COMPONENTS OF SENSORY TRANSDUCTION SYSTEM"/>
    <property type="match status" value="1"/>
</dbReference>
<dbReference type="GO" id="GO:0005886">
    <property type="term" value="C:plasma membrane"/>
    <property type="evidence" value="ECO:0007669"/>
    <property type="project" value="UniProtKB-SubCell"/>
</dbReference>
<dbReference type="NCBIfam" id="TIGR00254">
    <property type="entry name" value="GGDEF"/>
    <property type="match status" value="1"/>
</dbReference>
<dbReference type="PROSITE" id="PS50887">
    <property type="entry name" value="GGDEF"/>
    <property type="match status" value="1"/>
</dbReference>
<comment type="subcellular location">
    <subcellularLocation>
        <location evidence="1">Cell membrane</location>
        <topology evidence="1">Multi-pass membrane protein</topology>
    </subcellularLocation>
</comment>
<feature type="transmembrane region" description="Helical" evidence="8">
    <location>
        <begin position="54"/>
        <end position="74"/>
    </location>
</feature>
<dbReference type="PANTHER" id="PTHR45138:SF9">
    <property type="entry name" value="DIGUANYLATE CYCLASE DGCM-RELATED"/>
    <property type="match status" value="1"/>
</dbReference>
<reference evidence="10 11" key="5">
    <citation type="journal article" date="2010" name="Appl. Environ. Microbiol.">
        <title>phrR-like gene praR of Azorhizobium caulinodans ORS571 is essential for symbiosis with Sesbania rostrata and is involved in expression of reb genes.</title>
        <authorList>
            <person name="Akiba N."/>
            <person name="Aono T."/>
            <person name="Toyazaki H."/>
            <person name="Sato S."/>
            <person name="Oyaizu H."/>
        </authorList>
    </citation>
    <scope>NUCLEOTIDE SEQUENCE [LARGE SCALE GENOMIC DNA]</scope>
    <source>
        <strain evidence="11">ATCC 43989 / DSM 5975 / JCM 20966 / LMG 6465 / NBRC 14845 / NCIMB 13405 / ORS 571</strain>
    </source>
</reference>
<keyword evidence="5 8" id="KW-1133">Transmembrane helix</keyword>
<reference evidence="11" key="2">
    <citation type="submission" date="2007-04" db="EMBL/GenBank/DDBJ databases">
        <title>Complete genome sequence of the nitrogen-fixing bacterium Azorhizobium caulinodans ORS571.</title>
        <authorList>
            <person name="Lee K.B."/>
            <person name="Backer P.D."/>
            <person name="Aono T."/>
            <person name="Liu C.T."/>
            <person name="Suzuki S."/>
            <person name="Suzuki T."/>
            <person name="Kaneko T."/>
            <person name="Yamada M."/>
            <person name="Tabata S."/>
            <person name="Kupfer D.M."/>
            <person name="Najar F.Z."/>
            <person name="Wiley G.B."/>
            <person name="Roe B."/>
            <person name="Binnewies T."/>
            <person name="Ussery D."/>
            <person name="Vereecke D."/>
            <person name="Gevers D."/>
            <person name="Holsters M."/>
            <person name="Oyaizu H."/>
        </authorList>
    </citation>
    <scope>NUCLEOTIDE SEQUENCE [LARGE SCALE GENOMIC DNA]</scope>
    <source>
        <strain evidence="11">ATCC 43989 / DSM 5975 / JCM 20966 / LMG 6465 / NBRC 14845 / NCIMB 13405 / ORS 571</strain>
    </source>
</reference>
<evidence type="ECO:0000256" key="8">
    <source>
        <dbReference type="SAM" id="Phobius"/>
    </source>
</evidence>
<accession>A8IL01</accession>
<dbReference type="SMART" id="SM00267">
    <property type="entry name" value="GGDEF"/>
    <property type="match status" value="1"/>
</dbReference>
<dbReference type="Proteomes" id="UP000000270">
    <property type="component" value="Chromosome"/>
</dbReference>
<dbReference type="KEGG" id="azc:AZC_3971"/>
<dbReference type="InterPro" id="IPR029787">
    <property type="entry name" value="Nucleotide_cyclase"/>
</dbReference>
<keyword evidence="11" id="KW-1185">Reference proteome</keyword>
<feature type="transmembrane region" description="Helical" evidence="8">
    <location>
        <begin position="330"/>
        <end position="354"/>
    </location>
</feature>
<dbReference type="Pfam" id="PF00990">
    <property type="entry name" value="GGDEF"/>
    <property type="match status" value="1"/>
</dbReference>
<dbReference type="Gene3D" id="3.30.70.270">
    <property type="match status" value="1"/>
</dbReference>
<dbReference type="EMBL" id="AP009384">
    <property type="protein sequence ID" value="BAF89969.1"/>
    <property type="molecule type" value="Genomic_DNA"/>
</dbReference>
<evidence type="ECO:0000256" key="1">
    <source>
        <dbReference type="ARBA" id="ARBA00004651"/>
    </source>
</evidence>
<reference evidence="10 11" key="1">
    <citation type="journal article" date="2007" name="Appl. Environ. Microbiol.">
        <title>Rhizobial factors required for stem nodule maturation and maintenance in Sesbania rostrata-Azorhizobium caulinodans ORS571 symbiosis.</title>
        <authorList>
            <person name="Suzuki S."/>
            <person name="Aono T."/>
            <person name="Lee KB."/>
            <person name="Suzuki T."/>
            <person name="Liu CT."/>
            <person name="Miwa H."/>
            <person name="Wakao S."/>
            <person name="Iki T."/>
            <person name="Oyaizu H."/>
        </authorList>
    </citation>
    <scope>NUCLEOTIDE SEQUENCE [LARGE SCALE GENOMIC DNA]</scope>
    <source>
        <strain evidence="11">ATCC 43989 / DSM 5975 / JCM 20966 / LMG 6465 / NBRC 14845 / NCIMB 13405 / ORS 571</strain>
    </source>
</reference>
<evidence type="ECO:0000313" key="11">
    <source>
        <dbReference type="Proteomes" id="UP000000270"/>
    </source>
</evidence>
<dbReference type="GO" id="GO:0052621">
    <property type="term" value="F:diguanylate cyclase activity"/>
    <property type="evidence" value="ECO:0007669"/>
    <property type="project" value="UniProtKB-EC"/>
</dbReference>
<dbReference type="GO" id="GO:0043709">
    <property type="term" value="P:cell adhesion involved in single-species biofilm formation"/>
    <property type="evidence" value="ECO:0007669"/>
    <property type="project" value="TreeGrafter"/>
</dbReference>
<dbReference type="Gene3D" id="3.30.450.20">
    <property type="entry name" value="PAS domain"/>
    <property type="match status" value="2"/>
</dbReference>
<keyword evidence="3" id="KW-1003">Cell membrane</keyword>
<dbReference type="HOGENOM" id="CLU_000445_134_3_5"/>
<reference evidence="10 11" key="4">
    <citation type="journal article" date="2009" name="Appl. Environ. Microbiol.">
        <title>Comparative genome-wide transcriptional profiling of Azorhizobium caulinodans ORS571 grown under free-living and symbiotic conditions.</title>
        <authorList>
            <person name="Tsukada S."/>
            <person name="Aono T."/>
            <person name="Akiba N."/>
            <person name="Lee KB."/>
            <person name="Liu CT."/>
            <person name="Toyazaki H."/>
            <person name="Oyaizu H."/>
        </authorList>
    </citation>
    <scope>NUCLEOTIDE SEQUENCE [LARGE SCALE GENOMIC DNA]</scope>
    <source>
        <strain evidence="11">ATCC 43989 / DSM 5975 / JCM 20966 / LMG 6465 / NBRC 14845 / NCIMB 13405 / ORS 571</strain>
    </source>
</reference>
<keyword evidence="4 8" id="KW-0812">Transmembrane</keyword>
<reference evidence="10 11" key="3">
    <citation type="journal article" date="2008" name="BMC Genomics">
        <title>The genome of the versatile nitrogen fixer Azorhizobium caulinodans ORS571.</title>
        <authorList>
            <person name="Lee KB."/>
            <person name="Backer P.D."/>
            <person name="Aono T."/>
            <person name="Liu CT."/>
            <person name="Suzuki S."/>
            <person name="Suzuki T."/>
            <person name="Kaneko T."/>
            <person name="Yamada M."/>
            <person name="Tabata S."/>
            <person name="Kupfer D.M."/>
            <person name="Najar F.Z."/>
            <person name="Wiley G.B."/>
            <person name="Roe B."/>
            <person name="Binnewies T.T."/>
            <person name="Ussery D.W."/>
            <person name="D'Haeze W."/>
            <person name="Herder J.D."/>
            <person name="Gevers D."/>
            <person name="Vereecke D."/>
            <person name="Holsters M."/>
            <person name="Oyaizu H."/>
        </authorList>
    </citation>
    <scope>NUCLEOTIDE SEQUENCE [LARGE SCALE GENOMIC DNA]</scope>
    <source>
        <strain evidence="11">ATCC 43989 / DSM 5975 / JCM 20966 / LMG 6465 / NBRC 14845 / NCIMB 13405 / ORS 571</strain>
    </source>
</reference>
<evidence type="ECO:0000313" key="10">
    <source>
        <dbReference type="EMBL" id="BAF89969.1"/>
    </source>
</evidence>
<evidence type="ECO:0000256" key="7">
    <source>
        <dbReference type="ARBA" id="ARBA00034247"/>
    </source>
</evidence>
<feature type="domain" description="GGDEF" evidence="9">
    <location>
        <begin position="398"/>
        <end position="530"/>
    </location>
</feature>
<dbReference type="CDD" id="cd01949">
    <property type="entry name" value="GGDEF"/>
    <property type="match status" value="1"/>
</dbReference>
<dbReference type="EC" id="2.7.7.65" evidence="2"/>
<evidence type="ECO:0000256" key="2">
    <source>
        <dbReference type="ARBA" id="ARBA00012528"/>
    </source>
</evidence>
<dbReference type="CDD" id="cd12914">
    <property type="entry name" value="PDC1_DGC_like"/>
    <property type="match status" value="1"/>
</dbReference>
<dbReference type="InterPro" id="IPR043128">
    <property type="entry name" value="Rev_trsase/Diguanyl_cyclase"/>
</dbReference>
<dbReference type="InterPro" id="IPR000160">
    <property type="entry name" value="GGDEF_dom"/>
</dbReference>
<dbReference type="STRING" id="438753.AZC_3971"/>
<organism evidence="10 11">
    <name type="scientific">Azorhizobium caulinodans (strain ATCC 43989 / DSM 5975 / JCM 20966 / LMG 6465 / NBRC 14845 / NCIMB 13405 / ORS 571)</name>
    <dbReference type="NCBI Taxonomy" id="438753"/>
    <lineage>
        <taxon>Bacteria</taxon>
        <taxon>Pseudomonadati</taxon>
        <taxon>Pseudomonadota</taxon>
        <taxon>Alphaproteobacteria</taxon>
        <taxon>Hyphomicrobiales</taxon>
        <taxon>Xanthobacteraceae</taxon>
        <taxon>Azorhizobium</taxon>
    </lineage>
</organism>
<evidence type="ECO:0000259" key="9">
    <source>
        <dbReference type="PROSITE" id="PS50887"/>
    </source>
</evidence>
<comment type="catalytic activity">
    <reaction evidence="7">
        <text>2 GTP = 3',3'-c-di-GMP + 2 diphosphate</text>
        <dbReference type="Rhea" id="RHEA:24898"/>
        <dbReference type="ChEBI" id="CHEBI:33019"/>
        <dbReference type="ChEBI" id="CHEBI:37565"/>
        <dbReference type="ChEBI" id="CHEBI:58805"/>
        <dbReference type="EC" id="2.7.7.65"/>
    </reaction>
</comment>
<dbReference type="GO" id="GO:1902201">
    <property type="term" value="P:negative regulation of bacterial-type flagellum-dependent cell motility"/>
    <property type="evidence" value="ECO:0007669"/>
    <property type="project" value="TreeGrafter"/>
</dbReference>
<dbReference type="eggNOG" id="COG3706">
    <property type="taxonomic scope" value="Bacteria"/>
</dbReference>
<dbReference type="InterPro" id="IPR033479">
    <property type="entry name" value="dCache_1"/>
</dbReference>
<dbReference type="SUPFAM" id="SSF55073">
    <property type="entry name" value="Nucleotide cyclase"/>
    <property type="match status" value="1"/>
</dbReference>
<evidence type="ECO:0000256" key="4">
    <source>
        <dbReference type="ARBA" id="ARBA00022692"/>
    </source>
</evidence>
<proteinExistence type="predicted"/>
<dbReference type="AlphaFoldDB" id="A8IL01"/>
<dbReference type="InterPro" id="IPR050469">
    <property type="entry name" value="Diguanylate_Cyclase"/>
</dbReference>
<evidence type="ECO:0000256" key="5">
    <source>
        <dbReference type="ARBA" id="ARBA00022989"/>
    </source>
</evidence>
<evidence type="ECO:0000256" key="3">
    <source>
        <dbReference type="ARBA" id="ARBA00022475"/>
    </source>
</evidence>
<dbReference type="CDD" id="cd12915">
    <property type="entry name" value="PDC2_DGC_like"/>
    <property type="match status" value="1"/>
</dbReference>
<sequence length="549" mass="59316">MPAALSIRDNLRHTGLALVPRMLSIAWYKDNAPTEKAVATLPTRLKMSLRRHGVIVSVCLGLIATLGVQAVLLLEIRQDRWTSAIQAAQNVLHTLDSDVDRNLNLLDLSLQGAQEATTRVEIANLDPVIRNLVLFDRAGSAEYLGAMLVLSPSGEIVYDASEVKPRSGNFADRDYFQVQKDSAQEPYISAPFVGRLGDDNPGIALSRRISNPDGSFDGVVMGAISLNYFRDLFSRINMGRAGEIALVRSDGRLVMRWPSGDTHDLLNASISRSGLFRHIAEGPSGSFTTSDGTDGVERHYLYAPVGRFPLTLVVGFSVDEVLGLWRRQALTFGLIGCVIAGAIVLLVLALQGALRREEKMSARFENLATTDWLTGLPNRRSFDERLIAAARSTARSAAPLALLMIDVDRFKVLNDRFGHGRGDEVLRQISQVLKACARRPDDMVARYGGEEFAAVLPGTDAAGAARVAEAMRAAVEHAFPSPDMTVTVSIGAASGTLAPETETRTLLAAADAALYEAKAQGRNRVVLASGTAPVTEALPLLPPSRVRSR</sequence>
<protein>
    <recommendedName>
        <fullName evidence="2">diguanylate cyclase</fullName>
        <ecNumber evidence="2">2.7.7.65</ecNumber>
    </recommendedName>
</protein>
<name>A8IL01_AZOC5</name>